<evidence type="ECO:0000256" key="3">
    <source>
        <dbReference type="ARBA" id="ARBA00023163"/>
    </source>
</evidence>
<dbReference type="PANTHER" id="PTHR42756">
    <property type="entry name" value="TRANSCRIPTIONAL REGULATOR, MARR"/>
    <property type="match status" value="1"/>
</dbReference>
<gene>
    <name evidence="5" type="ORF">GYM71_09020</name>
</gene>
<protein>
    <submittedName>
        <fullName evidence="5">MarR family transcriptional regulator</fullName>
    </submittedName>
</protein>
<dbReference type="PANTHER" id="PTHR42756:SF1">
    <property type="entry name" value="TRANSCRIPTIONAL REPRESSOR OF EMRAB OPERON"/>
    <property type="match status" value="1"/>
</dbReference>
<keyword evidence="6" id="KW-1185">Reference proteome</keyword>
<dbReference type="Gene3D" id="1.10.10.10">
    <property type="entry name" value="Winged helix-like DNA-binding domain superfamily/Winged helix DNA-binding domain"/>
    <property type="match status" value="1"/>
</dbReference>
<accession>A0ABX8W8H2</accession>
<dbReference type="InterPro" id="IPR000835">
    <property type="entry name" value="HTH_MarR-typ"/>
</dbReference>
<dbReference type="EMBL" id="CP048268">
    <property type="protein sequence ID" value="QYN53549.1"/>
    <property type="molecule type" value="Genomic_DNA"/>
</dbReference>
<dbReference type="SUPFAM" id="SSF46785">
    <property type="entry name" value="Winged helix' DNA-binding domain"/>
    <property type="match status" value="1"/>
</dbReference>
<dbReference type="Pfam" id="PF12802">
    <property type="entry name" value="MarR_2"/>
    <property type="match status" value="1"/>
</dbReference>
<dbReference type="RefSeq" id="WP_220220215.1">
    <property type="nucleotide sequence ID" value="NZ_CP048268.1"/>
</dbReference>
<proteinExistence type="predicted"/>
<name>A0ABX8W8H2_9LACO</name>
<keyword evidence="1" id="KW-0805">Transcription regulation</keyword>
<keyword evidence="2" id="KW-0238">DNA-binding</keyword>
<evidence type="ECO:0000313" key="6">
    <source>
        <dbReference type="Proteomes" id="UP000826550"/>
    </source>
</evidence>
<evidence type="ECO:0000313" key="5">
    <source>
        <dbReference type="EMBL" id="QYN53549.1"/>
    </source>
</evidence>
<organism evidence="5 6">
    <name type="scientific">Lactobacillus panisapium</name>
    <dbReference type="NCBI Taxonomy" id="2012495"/>
    <lineage>
        <taxon>Bacteria</taxon>
        <taxon>Bacillati</taxon>
        <taxon>Bacillota</taxon>
        <taxon>Bacilli</taxon>
        <taxon>Lactobacillales</taxon>
        <taxon>Lactobacillaceae</taxon>
        <taxon>Lactobacillus</taxon>
    </lineage>
</organism>
<dbReference type="InterPro" id="IPR036388">
    <property type="entry name" value="WH-like_DNA-bd_sf"/>
</dbReference>
<sequence length="150" mass="16828">MSDHFLNQLGPKIKIANTVIEKELNNRFAEMFKKYSLTGAQISLLVFLYDSKGRTITQKEIADTFVLSHPTIRGIVKRLEDNNLIATSHLKNDQRQIVLTLSAKGFALLDDNITAIHEIMDKVNKRIVAGLSDADVKQLGHILNVIIGNF</sequence>
<dbReference type="InterPro" id="IPR036390">
    <property type="entry name" value="WH_DNA-bd_sf"/>
</dbReference>
<reference evidence="5 6" key="1">
    <citation type="submission" date="2020-01" db="EMBL/GenBank/DDBJ databases">
        <title>Vast differences in strain-level diversity in the gut microbiota of two closely related honey bee species.</title>
        <authorList>
            <person name="Ellegaard K.M."/>
            <person name="Suenami S."/>
            <person name="Miyazaki R."/>
            <person name="Engel P."/>
        </authorList>
    </citation>
    <scope>NUCLEOTIDE SEQUENCE [LARGE SCALE GENOMIC DNA]</scope>
    <source>
        <strain evidence="5 6">ESL0416</strain>
    </source>
</reference>
<keyword evidence="3" id="KW-0804">Transcription</keyword>
<evidence type="ECO:0000259" key="4">
    <source>
        <dbReference type="PROSITE" id="PS50995"/>
    </source>
</evidence>
<evidence type="ECO:0000256" key="1">
    <source>
        <dbReference type="ARBA" id="ARBA00023015"/>
    </source>
</evidence>
<dbReference type="Proteomes" id="UP000826550">
    <property type="component" value="Chromosome"/>
</dbReference>
<dbReference type="PROSITE" id="PS50995">
    <property type="entry name" value="HTH_MARR_2"/>
    <property type="match status" value="1"/>
</dbReference>
<dbReference type="SMART" id="SM00347">
    <property type="entry name" value="HTH_MARR"/>
    <property type="match status" value="1"/>
</dbReference>
<feature type="domain" description="HTH marR-type" evidence="4">
    <location>
        <begin position="6"/>
        <end position="148"/>
    </location>
</feature>
<evidence type="ECO:0000256" key="2">
    <source>
        <dbReference type="ARBA" id="ARBA00023125"/>
    </source>
</evidence>